<keyword evidence="10" id="KW-1185">Reference proteome</keyword>
<keyword evidence="3" id="KW-1003">Cell membrane</keyword>
<dbReference type="InterPro" id="IPR000515">
    <property type="entry name" value="MetI-like"/>
</dbReference>
<dbReference type="PROSITE" id="PS50928">
    <property type="entry name" value="ABC_TM1"/>
    <property type="match status" value="1"/>
</dbReference>
<dbReference type="Proteomes" id="UP000612585">
    <property type="component" value="Unassembled WGS sequence"/>
</dbReference>
<evidence type="ECO:0000256" key="7">
    <source>
        <dbReference type="RuleBase" id="RU363032"/>
    </source>
</evidence>
<dbReference type="Pfam" id="PF00528">
    <property type="entry name" value="BPD_transp_1"/>
    <property type="match status" value="1"/>
</dbReference>
<keyword evidence="5 7" id="KW-1133">Transmembrane helix</keyword>
<feature type="domain" description="ABC transmembrane type-1" evidence="8">
    <location>
        <begin position="79"/>
        <end position="273"/>
    </location>
</feature>
<evidence type="ECO:0000256" key="5">
    <source>
        <dbReference type="ARBA" id="ARBA00022989"/>
    </source>
</evidence>
<accession>A0A8J4E3R6</accession>
<evidence type="ECO:0000256" key="1">
    <source>
        <dbReference type="ARBA" id="ARBA00004651"/>
    </source>
</evidence>
<dbReference type="CDD" id="cd06261">
    <property type="entry name" value="TM_PBP2"/>
    <property type="match status" value="1"/>
</dbReference>
<protein>
    <submittedName>
        <fullName evidence="9">Sugar ABC transporter permease</fullName>
    </submittedName>
</protein>
<evidence type="ECO:0000259" key="8">
    <source>
        <dbReference type="PROSITE" id="PS50928"/>
    </source>
</evidence>
<dbReference type="InterPro" id="IPR035906">
    <property type="entry name" value="MetI-like_sf"/>
</dbReference>
<evidence type="ECO:0000256" key="3">
    <source>
        <dbReference type="ARBA" id="ARBA00022475"/>
    </source>
</evidence>
<evidence type="ECO:0000313" key="9">
    <source>
        <dbReference type="EMBL" id="GIJ60324.1"/>
    </source>
</evidence>
<feature type="transmembrane region" description="Helical" evidence="7">
    <location>
        <begin position="252"/>
        <end position="273"/>
    </location>
</feature>
<feature type="transmembrane region" description="Helical" evidence="7">
    <location>
        <begin position="148"/>
        <end position="169"/>
    </location>
</feature>
<proteinExistence type="inferred from homology"/>
<feature type="transmembrane region" description="Helical" evidence="7">
    <location>
        <begin position="83"/>
        <end position="107"/>
    </location>
</feature>
<evidence type="ECO:0000256" key="4">
    <source>
        <dbReference type="ARBA" id="ARBA00022692"/>
    </source>
</evidence>
<name>A0A8J4E3R6_9ACTN</name>
<keyword evidence="6 7" id="KW-0472">Membrane</keyword>
<feature type="transmembrane region" description="Helical" evidence="7">
    <location>
        <begin position="190"/>
        <end position="212"/>
    </location>
</feature>
<evidence type="ECO:0000256" key="2">
    <source>
        <dbReference type="ARBA" id="ARBA00022448"/>
    </source>
</evidence>
<comment type="subcellular location">
    <subcellularLocation>
        <location evidence="1 7">Cell membrane</location>
        <topology evidence="1 7">Multi-pass membrane protein</topology>
    </subcellularLocation>
</comment>
<reference evidence="9" key="1">
    <citation type="submission" date="2021-01" db="EMBL/GenBank/DDBJ databases">
        <title>Whole genome shotgun sequence of Virgisporangium aurantiacum NBRC 16421.</title>
        <authorList>
            <person name="Komaki H."/>
            <person name="Tamura T."/>
        </authorList>
    </citation>
    <scope>NUCLEOTIDE SEQUENCE</scope>
    <source>
        <strain evidence="9">NBRC 16421</strain>
    </source>
</reference>
<evidence type="ECO:0000256" key="6">
    <source>
        <dbReference type="ARBA" id="ARBA00023136"/>
    </source>
</evidence>
<dbReference type="PANTHER" id="PTHR43744">
    <property type="entry name" value="ABC TRANSPORTER PERMEASE PROTEIN MG189-RELATED-RELATED"/>
    <property type="match status" value="1"/>
</dbReference>
<keyword evidence="2 7" id="KW-0813">Transport</keyword>
<dbReference type="SUPFAM" id="SSF161098">
    <property type="entry name" value="MetI-like"/>
    <property type="match status" value="1"/>
</dbReference>
<comment type="similarity">
    <text evidence="7">Belongs to the binding-protein-dependent transport system permease family.</text>
</comment>
<dbReference type="GO" id="GO:0005886">
    <property type="term" value="C:plasma membrane"/>
    <property type="evidence" value="ECO:0007669"/>
    <property type="project" value="UniProtKB-SubCell"/>
</dbReference>
<feature type="transmembrane region" description="Helical" evidence="7">
    <location>
        <begin position="114"/>
        <end position="136"/>
    </location>
</feature>
<comment type="caution">
    <text evidence="9">The sequence shown here is derived from an EMBL/GenBank/DDBJ whole genome shotgun (WGS) entry which is preliminary data.</text>
</comment>
<keyword evidence="4 7" id="KW-0812">Transmembrane</keyword>
<sequence>MTTVAITRGRRPWWAGRAARLAVLTIGAVVFLFPFYYMLVGSLQAEPRSDLGGAAPDPGNLTTANYSGINAAISLGTTLLNSVIFAGGVVLCTVVFGLLAGYALAVLDWRGRDSVFAIVLLVQIVPFQLLMIPLYILIVRSYGLSDSYLGMILPFAISPVAVFVFRQFFRTVPRELFDAARIDGASELSVLRFVATPLVRPALLTVVLLTFIGPWNEFLWPFLITKQQDMQPLAVALANYMSNLAGREANPYGGILAGACVLAAPPVVLFALFQSRFTAAELGSGVKG</sequence>
<dbReference type="GO" id="GO:0055085">
    <property type="term" value="P:transmembrane transport"/>
    <property type="evidence" value="ECO:0007669"/>
    <property type="project" value="InterPro"/>
</dbReference>
<dbReference type="AlphaFoldDB" id="A0A8J4E3R6"/>
<dbReference type="Gene3D" id="1.10.3720.10">
    <property type="entry name" value="MetI-like"/>
    <property type="match status" value="1"/>
</dbReference>
<evidence type="ECO:0000313" key="10">
    <source>
        <dbReference type="Proteomes" id="UP000612585"/>
    </source>
</evidence>
<gene>
    <name evidence="9" type="ORF">Vau01_078400</name>
</gene>
<dbReference type="PANTHER" id="PTHR43744:SF8">
    <property type="entry name" value="SN-GLYCEROL-3-PHOSPHATE TRANSPORT SYSTEM PERMEASE PROTEIN UGPE"/>
    <property type="match status" value="1"/>
</dbReference>
<feature type="transmembrane region" description="Helical" evidence="7">
    <location>
        <begin position="21"/>
        <end position="39"/>
    </location>
</feature>
<organism evidence="9 10">
    <name type="scientific">Virgisporangium aurantiacum</name>
    <dbReference type="NCBI Taxonomy" id="175570"/>
    <lineage>
        <taxon>Bacteria</taxon>
        <taxon>Bacillati</taxon>
        <taxon>Actinomycetota</taxon>
        <taxon>Actinomycetes</taxon>
        <taxon>Micromonosporales</taxon>
        <taxon>Micromonosporaceae</taxon>
        <taxon>Virgisporangium</taxon>
    </lineage>
</organism>
<dbReference type="EMBL" id="BOPG01000051">
    <property type="protein sequence ID" value="GIJ60324.1"/>
    <property type="molecule type" value="Genomic_DNA"/>
</dbReference>